<evidence type="ECO:0000313" key="3">
    <source>
        <dbReference type="Proteomes" id="UP000286594"/>
    </source>
</evidence>
<protein>
    <submittedName>
        <fullName evidence="2">DUF3995 domain-containing protein</fullName>
    </submittedName>
</protein>
<sequence>MAIAALHGWWALAGTRGLRAVIPERDDGTPLFRPGRIGTAAVALALAGASGLVAQQALGLPGPFPAALLLPGGLLLALALIARAVGERQYLGLFKTRRQSLFALLDTGLYTPLCLFLGLATAAVCLL</sequence>
<name>A0A443LM89_9RHOB</name>
<feature type="transmembrane region" description="Helical" evidence="1">
    <location>
        <begin position="35"/>
        <end position="54"/>
    </location>
</feature>
<gene>
    <name evidence="2" type="ORF">EOW65_07445</name>
</gene>
<proteinExistence type="predicted"/>
<dbReference type="EMBL" id="SAVB01000007">
    <property type="protein sequence ID" value="RWR50253.1"/>
    <property type="molecule type" value="Genomic_DNA"/>
</dbReference>
<feature type="transmembrane region" description="Helical" evidence="1">
    <location>
        <begin position="66"/>
        <end position="86"/>
    </location>
</feature>
<dbReference type="InterPro" id="IPR025058">
    <property type="entry name" value="DUF3995"/>
</dbReference>
<dbReference type="Pfam" id="PF13160">
    <property type="entry name" value="DUF3995"/>
    <property type="match status" value="1"/>
</dbReference>
<comment type="caution">
    <text evidence="2">The sequence shown here is derived from an EMBL/GenBank/DDBJ whole genome shotgun (WGS) entry which is preliminary data.</text>
</comment>
<feature type="transmembrane region" description="Helical" evidence="1">
    <location>
        <begin position="101"/>
        <end position="126"/>
    </location>
</feature>
<keyword evidence="1" id="KW-0812">Transmembrane</keyword>
<evidence type="ECO:0000256" key="1">
    <source>
        <dbReference type="SAM" id="Phobius"/>
    </source>
</evidence>
<organism evidence="2 3">
    <name type="scientific">Paenirhodobacter ferrireducens</name>
    <dbReference type="NCBI Taxonomy" id="1215032"/>
    <lineage>
        <taxon>Bacteria</taxon>
        <taxon>Pseudomonadati</taxon>
        <taxon>Pseudomonadota</taxon>
        <taxon>Alphaproteobacteria</taxon>
        <taxon>Rhodobacterales</taxon>
        <taxon>Rhodobacter group</taxon>
        <taxon>Paenirhodobacter</taxon>
    </lineage>
</organism>
<accession>A0A443LM89</accession>
<keyword evidence="1" id="KW-1133">Transmembrane helix</keyword>
<dbReference type="AlphaFoldDB" id="A0A443LM89"/>
<dbReference type="Proteomes" id="UP000286594">
    <property type="component" value="Unassembled WGS sequence"/>
</dbReference>
<reference evidence="2 3" key="1">
    <citation type="submission" date="2019-01" db="EMBL/GenBank/DDBJ databases">
        <title>Sinorhodobacter populi sp. nov. isolated from the symptomatic bark tissue of Populus euramericana canker.</title>
        <authorList>
            <person name="Xu G."/>
        </authorList>
    </citation>
    <scope>NUCLEOTIDE SEQUENCE [LARGE SCALE GENOMIC DNA]</scope>
    <source>
        <strain evidence="2 3">CCTCC AB2012026</strain>
    </source>
</reference>
<evidence type="ECO:0000313" key="2">
    <source>
        <dbReference type="EMBL" id="RWR50253.1"/>
    </source>
</evidence>
<dbReference type="OrthoDB" id="8590912at2"/>
<keyword evidence="3" id="KW-1185">Reference proteome</keyword>
<keyword evidence="1" id="KW-0472">Membrane</keyword>